<comment type="subcellular location">
    <subcellularLocation>
        <location evidence="2">Cell membrane</location>
        <topology evidence="2">Single-pass membrane protein</topology>
    </subcellularLocation>
</comment>
<dbReference type="InterPro" id="IPR005503">
    <property type="entry name" value="FliL"/>
</dbReference>
<evidence type="ECO:0000313" key="12">
    <source>
        <dbReference type="EMBL" id="UOE99728.1"/>
    </source>
</evidence>
<name>A0ABY4C5H4_9BACT</name>
<evidence type="ECO:0000256" key="9">
    <source>
        <dbReference type="ARBA" id="ARBA00023136"/>
    </source>
</evidence>
<protein>
    <recommendedName>
        <fullName evidence="10">Flagellar protein FliL</fullName>
    </recommendedName>
</protein>
<evidence type="ECO:0000256" key="11">
    <source>
        <dbReference type="SAM" id="MobiDB-lite"/>
    </source>
</evidence>
<evidence type="ECO:0000256" key="10">
    <source>
        <dbReference type="RuleBase" id="RU364125"/>
    </source>
</evidence>
<keyword evidence="13" id="KW-1185">Reference proteome</keyword>
<evidence type="ECO:0000256" key="7">
    <source>
        <dbReference type="ARBA" id="ARBA00022779"/>
    </source>
</evidence>
<keyword evidence="7 10" id="KW-0283">Flagellar rotation</keyword>
<keyword evidence="5 10" id="KW-0145">Chemotaxis</keyword>
<dbReference type="Pfam" id="PF03748">
    <property type="entry name" value="FliL"/>
    <property type="match status" value="1"/>
</dbReference>
<keyword evidence="12" id="KW-0282">Flagellum</keyword>
<evidence type="ECO:0000256" key="6">
    <source>
        <dbReference type="ARBA" id="ARBA00022692"/>
    </source>
</evidence>
<keyword evidence="6 10" id="KW-0812">Transmembrane</keyword>
<gene>
    <name evidence="12" type="ORF">MNR06_08470</name>
</gene>
<organism evidence="12 13">
    <name type="scientific">Bdellovibrio reynosensis</name>
    <dbReference type="NCBI Taxonomy" id="2835041"/>
    <lineage>
        <taxon>Bacteria</taxon>
        <taxon>Pseudomonadati</taxon>
        <taxon>Bdellovibrionota</taxon>
        <taxon>Bdellovibrionia</taxon>
        <taxon>Bdellovibrionales</taxon>
        <taxon>Pseudobdellovibrionaceae</taxon>
        <taxon>Bdellovibrio</taxon>
    </lineage>
</organism>
<proteinExistence type="inferred from homology"/>
<keyword evidence="4 10" id="KW-1003">Cell membrane</keyword>
<evidence type="ECO:0000256" key="4">
    <source>
        <dbReference type="ARBA" id="ARBA00022475"/>
    </source>
</evidence>
<evidence type="ECO:0000256" key="5">
    <source>
        <dbReference type="ARBA" id="ARBA00022500"/>
    </source>
</evidence>
<evidence type="ECO:0000313" key="13">
    <source>
        <dbReference type="Proteomes" id="UP000830116"/>
    </source>
</evidence>
<keyword evidence="12" id="KW-0966">Cell projection</keyword>
<comment type="function">
    <text evidence="1 10">Controls the rotational direction of flagella during chemotaxis.</text>
</comment>
<evidence type="ECO:0000256" key="1">
    <source>
        <dbReference type="ARBA" id="ARBA00002254"/>
    </source>
</evidence>
<keyword evidence="8 10" id="KW-1133">Transmembrane helix</keyword>
<dbReference type="Proteomes" id="UP000830116">
    <property type="component" value="Chromosome"/>
</dbReference>
<keyword evidence="9 10" id="KW-0472">Membrane</keyword>
<dbReference type="RefSeq" id="WP_243534902.1">
    <property type="nucleotide sequence ID" value="NZ_CP093442.1"/>
</dbReference>
<feature type="transmembrane region" description="Helical" evidence="10">
    <location>
        <begin position="159"/>
        <end position="178"/>
    </location>
</feature>
<reference evidence="12" key="1">
    <citation type="submission" date="2022-03" db="EMBL/GenBank/DDBJ databases">
        <title>Genome Identification and Characterization of new species Bdellovibrio reynosense LBG001 sp. nov. from a Mexico soil sample.</title>
        <authorList>
            <person name="Camilli A."/>
            <person name="Ajao Y."/>
            <person name="Guo X."/>
        </authorList>
    </citation>
    <scope>NUCLEOTIDE SEQUENCE</scope>
    <source>
        <strain evidence="12">LBG001</strain>
    </source>
</reference>
<sequence>MANNESPTKVEEENKISPEAEAEDSLSLESLDNILAEEDPEFAQSLLDIGPDNPTEIYNESVELEYTLEEEFKRWKEASPKKAKIAKYLPFIPRLSFKARVLRASLRLTMLKQKEQAIYRVKNAGPLLLKWAKDSAGKLKMSVGDGLHAFAKFSTLKKVGFAALLLVTVAGGFLIYRITTKGILPPEKEMFISSLEDWAQGKHFYDRSAQMESFYESTRMAQNILLMKKMTVNLKPSSESGPNPMGAFEFYVEGAASEVVVEIKDREPEVEDLFLRTLEDMTFDQVSSGEGKQLLCERLRKEVNKILTKGYVRRIFIKNAIVKP</sequence>
<accession>A0ABY4C5H4</accession>
<evidence type="ECO:0000256" key="8">
    <source>
        <dbReference type="ARBA" id="ARBA00022989"/>
    </source>
</evidence>
<dbReference type="EMBL" id="CP093442">
    <property type="protein sequence ID" value="UOE99728.1"/>
    <property type="molecule type" value="Genomic_DNA"/>
</dbReference>
<comment type="similarity">
    <text evidence="3 10">Belongs to the FliL family.</text>
</comment>
<feature type="region of interest" description="Disordered" evidence="11">
    <location>
        <begin position="1"/>
        <end position="29"/>
    </location>
</feature>
<evidence type="ECO:0000256" key="2">
    <source>
        <dbReference type="ARBA" id="ARBA00004162"/>
    </source>
</evidence>
<keyword evidence="12" id="KW-0969">Cilium</keyword>
<feature type="compositionally biased region" description="Basic and acidic residues" evidence="11">
    <location>
        <begin position="8"/>
        <end position="18"/>
    </location>
</feature>
<evidence type="ECO:0000256" key="3">
    <source>
        <dbReference type="ARBA" id="ARBA00008281"/>
    </source>
</evidence>